<dbReference type="EMBL" id="ML976615">
    <property type="protein sequence ID" value="KAF1849012.1"/>
    <property type="molecule type" value="Genomic_DNA"/>
</dbReference>
<dbReference type="OrthoDB" id="3775508at2759"/>
<organism evidence="2 3">
    <name type="scientific">Cucurbitaria berberidis CBS 394.84</name>
    <dbReference type="NCBI Taxonomy" id="1168544"/>
    <lineage>
        <taxon>Eukaryota</taxon>
        <taxon>Fungi</taxon>
        <taxon>Dikarya</taxon>
        <taxon>Ascomycota</taxon>
        <taxon>Pezizomycotina</taxon>
        <taxon>Dothideomycetes</taxon>
        <taxon>Pleosporomycetidae</taxon>
        <taxon>Pleosporales</taxon>
        <taxon>Pleosporineae</taxon>
        <taxon>Cucurbitariaceae</taxon>
        <taxon>Cucurbitaria</taxon>
    </lineage>
</organism>
<reference evidence="2" key="1">
    <citation type="submission" date="2020-01" db="EMBL/GenBank/DDBJ databases">
        <authorList>
            <consortium name="DOE Joint Genome Institute"/>
            <person name="Haridas S."/>
            <person name="Albert R."/>
            <person name="Binder M."/>
            <person name="Bloem J."/>
            <person name="Labutti K."/>
            <person name="Salamov A."/>
            <person name="Andreopoulos B."/>
            <person name="Baker S.E."/>
            <person name="Barry K."/>
            <person name="Bills G."/>
            <person name="Bluhm B.H."/>
            <person name="Cannon C."/>
            <person name="Castanera R."/>
            <person name="Culley D.E."/>
            <person name="Daum C."/>
            <person name="Ezra D."/>
            <person name="Gonzalez J.B."/>
            <person name="Henrissat B."/>
            <person name="Kuo A."/>
            <person name="Liang C."/>
            <person name="Lipzen A."/>
            <person name="Lutzoni F."/>
            <person name="Magnuson J."/>
            <person name="Mondo S."/>
            <person name="Nolan M."/>
            <person name="Ohm R."/>
            <person name="Pangilinan J."/>
            <person name="Park H.-J."/>
            <person name="Ramirez L."/>
            <person name="Alfaro M."/>
            <person name="Sun H."/>
            <person name="Tritt A."/>
            <person name="Yoshinaga Y."/>
            <person name="Zwiers L.-H."/>
            <person name="Turgeon B.G."/>
            <person name="Goodwin S.B."/>
            <person name="Spatafora J.W."/>
            <person name="Crous P.W."/>
            <person name="Grigoriev I.V."/>
        </authorList>
    </citation>
    <scope>NUCLEOTIDE SEQUENCE</scope>
    <source>
        <strain evidence="2">CBS 394.84</strain>
    </source>
</reference>
<protein>
    <submittedName>
        <fullName evidence="2">Uncharacterized protein</fullName>
    </submittedName>
</protein>
<evidence type="ECO:0000313" key="3">
    <source>
        <dbReference type="Proteomes" id="UP000800039"/>
    </source>
</evidence>
<accession>A0A9P4GPM3</accession>
<keyword evidence="1" id="KW-0732">Signal</keyword>
<feature type="signal peptide" evidence="1">
    <location>
        <begin position="1"/>
        <end position="17"/>
    </location>
</feature>
<sequence length="65" mass="6689">MKVAIIIAGILSAVAMASPPTMSLKRSFVGVEVNGKIEPGPCVECPCDGWTGTCTCIPNGCCCTR</sequence>
<evidence type="ECO:0000313" key="2">
    <source>
        <dbReference type="EMBL" id="KAF1849012.1"/>
    </source>
</evidence>
<feature type="chain" id="PRO_5040345903" evidence="1">
    <location>
        <begin position="18"/>
        <end position="65"/>
    </location>
</feature>
<dbReference type="AlphaFoldDB" id="A0A9P4GPM3"/>
<evidence type="ECO:0000256" key="1">
    <source>
        <dbReference type="SAM" id="SignalP"/>
    </source>
</evidence>
<name>A0A9P4GPM3_9PLEO</name>
<dbReference type="Proteomes" id="UP000800039">
    <property type="component" value="Unassembled WGS sequence"/>
</dbReference>
<gene>
    <name evidence="2" type="ORF">K460DRAFT_364933</name>
</gene>
<dbReference type="RefSeq" id="XP_040791575.1">
    <property type="nucleotide sequence ID" value="XM_040933088.1"/>
</dbReference>
<dbReference type="GeneID" id="63850339"/>
<keyword evidence="3" id="KW-1185">Reference proteome</keyword>
<proteinExistence type="predicted"/>
<comment type="caution">
    <text evidence="2">The sequence shown here is derived from an EMBL/GenBank/DDBJ whole genome shotgun (WGS) entry which is preliminary data.</text>
</comment>